<gene>
    <name evidence="1" type="ORF">Taro_049141</name>
</gene>
<keyword evidence="2" id="KW-1185">Reference proteome</keyword>
<dbReference type="EMBL" id="NMUH01006884">
    <property type="protein sequence ID" value="MQM16188.1"/>
    <property type="molecule type" value="Genomic_DNA"/>
</dbReference>
<reference evidence="1" key="1">
    <citation type="submission" date="2017-07" db="EMBL/GenBank/DDBJ databases">
        <title>Taro Niue Genome Assembly and Annotation.</title>
        <authorList>
            <person name="Atibalentja N."/>
            <person name="Keating K."/>
            <person name="Fields C.J."/>
        </authorList>
    </citation>
    <scope>NUCLEOTIDE SEQUENCE</scope>
    <source>
        <strain evidence="1">Niue_2</strain>
        <tissue evidence="1">Leaf</tissue>
    </source>
</reference>
<proteinExistence type="predicted"/>
<organism evidence="1 2">
    <name type="scientific">Colocasia esculenta</name>
    <name type="common">Wild taro</name>
    <name type="synonym">Arum esculentum</name>
    <dbReference type="NCBI Taxonomy" id="4460"/>
    <lineage>
        <taxon>Eukaryota</taxon>
        <taxon>Viridiplantae</taxon>
        <taxon>Streptophyta</taxon>
        <taxon>Embryophyta</taxon>
        <taxon>Tracheophyta</taxon>
        <taxon>Spermatophyta</taxon>
        <taxon>Magnoliopsida</taxon>
        <taxon>Liliopsida</taxon>
        <taxon>Araceae</taxon>
        <taxon>Aroideae</taxon>
        <taxon>Colocasieae</taxon>
        <taxon>Colocasia</taxon>
    </lineage>
</organism>
<feature type="non-terminal residue" evidence="1">
    <location>
        <position position="1"/>
    </location>
</feature>
<name>A0A843XA74_COLES</name>
<evidence type="ECO:0000313" key="1">
    <source>
        <dbReference type="EMBL" id="MQM16188.1"/>
    </source>
</evidence>
<comment type="caution">
    <text evidence="1">The sequence shown here is derived from an EMBL/GenBank/DDBJ whole genome shotgun (WGS) entry which is preliminary data.</text>
</comment>
<dbReference type="Proteomes" id="UP000652761">
    <property type="component" value="Unassembled WGS sequence"/>
</dbReference>
<evidence type="ECO:0000313" key="2">
    <source>
        <dbReference type="Proteomes" id="UP000652761"/>
    </source>
</evidence>
<sequence>MPQGRVCPWDLLVGTQQIASLCSLTKGRAVCAGVGRQPFWRLFPEGVPCVPVLAGLVLVTSQLCCFCGGCHANSLSPGVRHLRACPRDRLLPFPGTPSPARLCQRMLLRAAGVLKSRTWSRRGKWWGSGLRGGSALVQCEPASPSHCLALHYFWTHVGRSSVGPQFGRTVGVLCRHQIAVSVTRSLVPFMVAPVGSACGPSTLWRYEVDVLVVRRCFSHGCSVSLVVTPGCSFLTSWRSGMLGACVVRLWSHVVTLVFCELHCLVRCVPRVCFRIVLSGLTLVAGRGIALSSFASALLEFRLLWLLFEFIAYLTGLNSNPSGSSDLWVAAQPSASLTGVWEVRWLALQQGPSVSCRRALLLLLGVRASSVVAGLLVLRLGLSSACMSVW</sequence>
<dbReference type="AlphaFoldDB" id="A0A843XA74"/>
<accession>A0A843XA74</accession>
<protein>
    <submittedName>
        <fullName evidence="1">Uncharacterized protein</fullName>
    </submittedName>
</protein>